<reference evidence="2" key="1">
    <citation type="submission" date="2015-10" db="EMBL/GenBank/DDBJ databases">
        <title>Niche specialization of a soil ammonia-oxidizing archaeon, Candidatus Nitrosocosmicus oleophilus.</title>
        <authorList>
            <person name="Jung M.-Y."/>
            <person name="Rhee S.-K."/>
        </authorList>
    </citation>
    <scope>NUCLEOTIDE SEQUENCE [LARGE SCALE GENOMIC DNA]</scope>
    <source>
        <strain evidence="2">MY3</strain>
    </source>
</reference>
<evidence type="ECO:0000313" key="1">
    <source>
        <dbReference type="EMBL" id="ALI37791.1"/>
    </source>
</evidence>
<dbReference type="Proteomes" id="UP000058925">
    <property type="component" value="Chromosome"/>
</dbReference>
<gene>
    <name evidence="1" type="ORF">NMY3_03609</name>
</gene>
<protein>
    <submittedName>
        <fullName evidence="1">Uncharacterized protein</fullName>
    </submittedName>
</protein>
<dbReference type="EMBL" id="CP012850">
    <property type="protein sequence ID" value="ALI37791.1"/>
    <property type="molecule type" value="Genomic_DNA"/>
</dbReference>
<dbReference type="KEGG" id="taa:NMY3_03609"/>
<accession>A0A654M546</accession>
<proteinExistence type="predicted"/>
<name>A0A654M546_9ARCH</name>
<organism evidence="1 2">
    <name type="scientific">Candidatus Nitrosocosmicus oleophilus</name>
    <dbReference type="NCBI Taxonomy" id="1353260"/>
    <lineage>
        <taxon>Archaea</taxon>
        <taxon>Nitrososphaerota</taxon>
        <taxon>Nitrososphaeria</taxon>
        <taxon>Nitrososphaerales</taxon>
        <taxon>Nitrososphaeraceae</taxon>
        <taxon>Candidatus Nitrosocosmicus</taxon>
    </lineage>
</organism>
<dbReference type="AlphaFoldDB" id="A0A654M546"/>
<keyword evidence="2" id="KW-1185">Reference proteome</keyword>
<sequence length="63" mass="7440">MIIKLKSQSEKLHEGFESRLSNKQDTKLDYQQKTIFDLLVDDIYNDKILVSINTIFYSKSILE</sequence>
<evidence type="ECO:0000313" key="2">
    <source>
        <dbReference type="Proteomes" id="UP000058925"/>
    </source>
</evidence>